<keyword evidence="4 6" id="KW-1133">Transmembrane helix</keyword>
<dbReference type="PANTHER" id="PTHR30250:SF26">
    <property type="entry name" value="PSMA PROTEIN"/>
    <property type="match status" value="1"/>
</dbReference>
<feature type="transmembrane region" description="Helical" evidence="6">
    <location>
        <begin position="92"/>
        <end position="114"/>
    </location>
</feature>
<evidence type="ECO:0000256" key="6">
    <source>
        <dbReference type="SAM" id="Phobius"/>
    </source>
</evidence>
<comment type="subcellular location">
    <subcellularLocation>
        <location evidence="1">Cell membrane</location>
        <topology evidence="1">Multi-pass membrane protein</topology>
    </subcellularLocation>
</comment>
<dbReference type="EMBL" id="JAAAMQ010000004">
    <property type="protein sequence ID" value="NBA11170.1"/>
    <property type="molecule type" value="Genomic_DNA"/>
</dbReference>
<dbReference type="RefSeq" id="WP_161690456.1">
    <property type="nucleotide sequence ID" value="NZ_JAAAMQ010000004.1"/>
</dbReference>
<proteinExistence type="predicted"/>
<dbReference type="AlphaFoldDB" id="A0AAJ2YWB5"/>
<comment type="caution">
    <text evidence="7">The sequence shown here is derived from an EMBL/GenBank/DDBJ whole genome shotgun (WGS) entry which is preliminary data.</text>
</comment>
<feature type="transmembrane region" description="Helical" evidence="6">
    <location>
        <begin position="47"/>
        <end position="71"/>
    </location>
</feature>
<accession>A0AAJ2YWB5</accession>
<reference evidence="7" key="1">
    <citation type="submission" date="2020-01" db="EMBL/GenBank/DDBJ databases">
        <title>First Reported Case and Whole Genome of Weissella confusa in an Equid.</title>
        <authorList>
            <person name="Little S.V."/>
            <person name="Lawhon S.D."/>
        </authorList>
    </citation>
    <scope>NUCLEOTIDE SEQUENCE</scope>
    <source>
        <strain evidence="7">718955</strain>
    </source>
</reference>
<dbReference type="GO" id="GO:0005886">
    <property type="term" value="C:plasma membrane"/>
    <property type="evidence" value="ECO:0007669"/>
    <property type="project" value="UniProtKB-SubCell"/>
</dbReference>
<name>A0AAJ2YWB5_WEICO</name>
<evidence type="ECO:0000256" key="2">
    <source>
        <dbReference type="ARBA" id="ARBA00022475"/>
    </source>
</evidence>
<keyword evidence="5 6" id="KW-0472">Membrane</keyword>
<feature type="transmembrane region" description="Helical" evidence="6">
    <location>
        <begin position="341"/>
        <end position="360"/>
    </location>
</feature>
<sequence>MKNRTKMAIINSIVAAAAQILTILIQFVARTFFIKILGEQYLGLNGLFVNVLGVLNLAEMGIGSAITFSLYGPLAAGDKSQIAAIMNYLKKWYRYIAVAVILVGLLVTPFVPSLIADNHHFSNAQIMMYFVIALSGTISTYLLSYKRTLLIADQKGYVNSLNTLYFNLATQILQIVMLILTHSFLLYLTIQVVMNLMSNYMIAKKVDGAYEYLNDKTSRISSEVLYFFKKNMQGMISAKLGGVVVNGTDNLILSAFLGLSSVAKYANYALIMTGLTAVLTQAISAVSSSIGNLAANNESKTKEMAVFNNYFAITGVLSLGVAIGFAVFSPQFITMWVGEKYVLSKLTVFLIVFNFFVQALRQALIGYANSYGLYWQQRFKPIFEATVNLVVSIILVTLFKMGISGVVLGTITSNILVNFWWEPLVVFRYGLQQKMNRFLVLYATVLVVGGTLIIGSVFIGYKISGFWVAVSTTIGFTIFGVLILIMMFRLFSINVFKIFRR</sequence>
<protein>
    <submittedName>
        <fullName evidence="7">Transporter</fullName>
    </submittedName>
</protein>
<feature type="transmembrane region" description="Helical" evidence="6">
    <location>
        <begin position="439"/>
        <end position="461"/>
    </location>
</feature>
<dbReference type="PANTHER" id="PTHR30250">
    <property type="entry name" value="PST FAMILY PREDICTED COLANIC ACID TRANSPORTER"/>
    <property type="match status" value="1"/>
</dbReference>
<feature type="transmembrane region" description="Helical" evidence="6">
    <location>
        <begin position="7"/>
        <end position="27"/>
    </location>
</feature>
<evidence type="ECO:0000313" key="8">
    <source>
        <dbReference type="Proteomes" id="UP000719917"/>
    </source>
</evidence>
<dbReference type="Proteomes" id="UP000719917">
    <property type="component" value="Unassembled WGS sequence"/>
</dbReference>
<feature type="transmembrane region" description="Helical" evidence="6">
    <location>
        <begin position="164"/>
        <end position="190"/>
    </location>
</feature>
<evidence type="ECO:0000256" key="3">
    <source>
        <dbReference type="ARBA" id="ARBA00022692"/>
    </source>
</evidence>
<gene>
    <name evidence="7" type="ORF">GTU77_02955</name>
</gene>
<evidence type="ECO:0000256" key="4">
    <source>
        <dbReference type="ARBA" id="ARBA00022989"/>
    </source>
</evidence>
<organism evidence="7 8">
    <name type="scientific">Weissella confusa</name>
    <name type="common">Lactobacillus confusus</name>
    <dbReference type="NCBI Taxonomy" id="1583"/>
    <lineage>
        <taxon>Bacteria</taxon>
        <taxon>Bacillati</taxon>
        <taxon>Bacillota</taxon>
        <taxon>Bacilli</taxon>
        <taxon>Lactobacillales</taxon>
        <taxon>Lactobacillaceae</taxon>
        <taxon>Weissella</taxon>
    </lineage>
</organism>
<dbReference type="InterPro" id="IPR050833">
    <property type="entry name" value="Poly_Biosynth_Transport"/>
</dbReference>
<evidence type="ECO:0000256" key="1">
    <source>
        <dbReference type="ARBA" id="ARBA00004651"/>
    </source>
</evidence>
<keyword evidence="3 6" id="KW-0812">Transmembrane</keyword>
<keyword evidence="2" id="KW-1003">Cell membrane</keyword>
<feature type="transmembrane region" description="Helical" evidence="6">
    <location>
        <begin position="265"/>
        <end position="286"/>
    </location>
</feature>
<feature type="transmembrane region" description="Helical" evidence="6">
    <location>
        <begin position="467"/>
        <end position="491"/>
    </location>
</feature>
<evidence type="ECO:0000313" key="7">
    <source>
        <dbReference type="EMBL" id="NBA11170.1"/>
    </source>
</evidence>
<feature type="transmembrane region" description="Helical" evidence="6">
    <location>
        <begin position="307"/>
        <end position="329"/>
    </location>
</feature>
<feature type="transmembrane region" description="Helical" evidence="6">
    <location>
        <begin position="126"/>
        <end position="143"/>
    </location>
</feature>
<evidence type="ECO:0000256" key="5">
    <source>
        <dbReference type="ARBA" id="ARBA00023136"/>
    </source>
</evidence>